<dbReference type="VEuPathDB" id="FungiDB:SPPG_00682"/>
<protein>
    <recommendedName>
        <fullName evidence="6">Small ribosomal subunit protein mS23</fullName>
    </recommendedName>
    <alternativeName>
        <fullName evidence="7">37S ribosomal protein S25, mitochondrial</fullName>
    </alternativeName>
</protein>
<dbReference type="Proteomes" id="UP000053201">
    <property type="component" value="Unassembled WGS sequence"/>
</dbReference>
<proteinExistence type="inferred from homology"/>
<evidence type="ECO:0000256" key="5">
    <source>
        <dbReference type="ARBA" id="ARBA00023274"/>
    </source>
</evidence>
<evidence type="ECO:0000256" key="7">
    <source>
        <dbReference type="ARBA" id="ARBA00035421"/>
    </source>
</evidence>
<dbReference type="RefSeq" id="XP_016613040.1">
    <property type="nucleotide sequence ID" value="XM_016749010.1"/>
</dbReference>
<dbReference type="STRING" id="645134.A0A0L0HUH3"/>
<dbReference type="PANTHER" id="PTHR37799">
    <property type="entry name" value="37S RIBOSOMAL PROTEIN S25, MITOCHONDRIAL"/>
    <property type="match status" value="1"/>
</dbReference>
<dbReference type="EMBL" id="KQ257450">
    <property type="protein sequence ID" value="KND05001.1"/>
    <property type="molecule type" value="Genomic_DNA"/>
</dbReference>
<comment type="similarity">
    <text evidence="2">Belongs to the mitochondrion-specific ribosomal protein mS23 family.</text>
</comment>
<organism evidence="9 10">
    <name type="scientific">Spizellomyces punctatus (strain DAOM BR117)</name>
    <dbReference type="NCBI Taxonomy" id="645134"/>
    <lineage>
        <taxon>Eukaryota</taxon>
        <taxon>Fungi</taxon>
        <taxon>Fungi incertae sedis</taxon>
        <taxon>Chytridiomycota</taxon>
        <taxon>Chytridiomycota incertae sedis</taxon>
        <taxon>Chytridiomycetes</taxon>
        <taxon>Spizellomycetales</taxon>
        <taxon>Spizellomycetaceae</taxon>
        <taxon>Spizellomyces</taxon>
    </lineage>
</organism>
<dbReference type="InParanoid" id="A0A0L0HUH3"/>
<keyword evidence="10" id="KW-1185">Reference proteome</keyword>
<dbReference type="PANTHER" id="PTHR37799:SF1">
    <property type="entry name" value="SMALL RIBOSOMAL SUBUNIT PROTEIN MS23"/>
    <property type="match status" value="1"/>
</dbReference>
<gene>
    <name evidence="9" type="ORF">SPPG_00682</name>
</gene>
<dbReference type="FunCoup" id="A0A0L0HUH3">
    <property type="interactions" value="225"/>
</dbReference>
<evidence type="ECO:0000256" key="1">
    <source>
        <dbReference type="ARBA" id="ARBA00004173"/>
    </source>
</evidence>
<keyword evidence="5" id="KW-0687">Ribonucleoprotein</keyword>
<evidence type="ECO:0000313" key="10">
    <source>
        <dbReference type="Proteomes" id="UP000053201"/>
    </source>
</evidence>
<sequence>MAPPLRNNPYALLKNIDRLHAAGRIHSLPPWYDAVRRHPPATFIPKGATPTETGAFALDSHIQRGSARQNPLTYRPHYVSKPAVIVYPEDEIRAAFYRWHPLELARPISLVRGEEDLKERDWKDIYGGRPDLDVTGESVVQHTLYLMTHKNQSRHTAYQNALSAFYKARVEIEERERAAQQAAQKAALEELLADEEEDLDDKQRAVAEFWSTRPLTKQFVDWEMDELQKSQMWEGKIADAKQARRDLQLKMEQFEKRHLESDKTDLLA</sequence>
<dbReference type="GO" id="GO:0003735">
    <property type="term" value="F:structural constituent of ribosome"/>
    <property type="evidence" value="ECO:0007669"/>
    <property type="project" value="InterPro"/>
</dbReference>
<dbReference type="Pfam" id="PF13741">
    <property type="entry name" value="MRP-S25"/>
    <property type="match status" value="1"/>
</dbReference>
<keyword evidence="4" id="KW-0496">Mitochondrion</keyword>
<evidence type="ECO:0000313" key="9">
    <source>
        <dbReference type="EMBL" id="KND05001.1"/>
    </source>
</evidence>
<dbReference type="GeneID" id="27684394"/>
<evidence type="ECO:0000256" key="6">
    <source>
        <dbReference type="ARBA" id="ARBA00035137"/>
    </source>
</evidence>
<accession>A0A0L0HUH3</accession>
<evidence type="ECO:0000256" key="8">
    <source>
        <dbReference type="SAM" id="Coils"/>
    </source>
</evidence>
<dbReference type="AlphaFoldDB" id="A0A0L0HUH3"/>
<dbReference type="InterPro" id="IPR016939">
    <property type="entry name" value="Ribosomal_mS23_fun"/>
</dbReference>
<dbReference type="OrthoDB" id="5542239at2759"/>
<keyword evidence="3" id="KW-0689">Ribosomal protein</keyword>
<keyword evidence="8" id="KW-0175">Coiled coil</keyword>
<comment type="subcellular location">
    <subcellularLocation>
        <location evidence="1">Mitochondrion</location>
    </subcellularLocation>
</comment>
<evidence type="ECO:0000256" key="2">
    <source>
        <dbReference type="ARBA" id="ARBA00009864"/>
    </source>
</evidence>
<reference evidence="9 10" key="1">
    <citation type="submission" date="2009-08" db="EMBL/GenBank/DDBJ databases">
        <title>The Genome Sequence of Spizellomyces punctatus strain DAOM BR117.</title>
        <authorList>
            <consortium name="The Broad Institute Genome Sequencing Platform"/>
            <person name="Russ C."/>
            <person name="Cuomo C."/>
            <person name="Shea T."/>
            <person name="Young S.K."/>
            <person name="Zeng Q."/>
            <person name="Koehrsen M."/>
            <person name="Haas B."/>
            <person name="Borodovsky M."/>
            <person name="Guigo R."/>
            <person name="Alvarado L."/>
            <person name="Berlin A."/>
            <person name="Bochicchio J."/>
            <person name="Borenstein D."/>
            <person name="Chapman S."/>
            <person name="Chen Z."/>
            <person name="Engels R."/>
            <person name="Freedman E."/>
            <person name="Gellesch M."/>
            <person name="Goldberg J."/>
            <person name="Griggs A."/>
            <person name="Gujja S."/>
            <person name="Heiman D."/>
            <person name="Hepburn T."/>
            <person name="Howarth C."/>
            <person name="Jen D."/>
            <person name="Larson L."/>
            <person name="Lewis B."/>
            <person name="Mehta T."/>
            <person name="Park D."/>
            <person name="Pearson M."/>
            <person name="Roberts A."/>
            <person name="Saif S."/>
            <person name="Shenoy N."/>
            <person name="Sisk P."/>
            <person name="Stolte C."/>
            <person name="Sykes S."/>
            <person name="Thomson T."/>
            <person name="Walk T."/>
            <person name="White J."/>
            <person name="Yandava C."/>
            <person name="Burger G."/>
            <person name="Gray M.W."/>
            <person name="Holland P.W.H."/>
            <person name="King N."/>
            <person name="Lang F.B.F."/>
            <person name="Roger A.J."/>
            <person name="Ruiz-Trillo I."/>
            <person name="Lander E."/>
            <person name="Nusbaum C."/>
        </authorList>
    </citation>
    <scope>NUCLEOTIDE SEQUENCE [LARGE SCALE GENOMIC DNA]</scope>
    <source>
        <strain evidence="9 10">DAOM BR117</strain>
    </source>
</reference>
<name>A0A0L0HUH3_SPIPD</name>
<evidence type="ECO:0000256" key="4">
    <source>
        <dbReference type="ARBA" id="ARBA00023128"/>
    </source>
</evidence>
<evidence type="ECO:0000256" key="3">
    <source>
        <dbReference type="ARBA" id="ARBA00022980"/>
    </source>
</evidence>
<dbReference type="GO" id="GO:0005763">
    <property type="term" value="C:mitochondrial small ribosomal subunit"/>
    <property type="evidence" value="ECO:0007669"/>
    <property type="project" value="InterPro"/>
</dbReference>
<feature type="coiled-coil region" evidence="8">
    <location>
        <begin position="178"/>
        <end position="205"/>
    </location>
</feature>